<reference evidence="5" key="1">
    <citation type="submission" date="2020-05" db="EMBL/GenBank/DDBJ databases">
        <title>Frigoriglobus tundricola gen. nov., sp. nov., a psychrotolerant cellulolytic planctomycete of the family Gemmataceae with two divergent copies of 16S rRNA gene.</title>
        <authorList>
            <person name="Kulichevskaya I.S."/>
            <person name="Ivanova A.A."/>
            <person name="Naumoff D.G."/>
            <person name="Beletsky A.V."/>
            <person name="Rijpstra W.I.C."/>
            <person name="Sinninghe Damste J.S."/>
            <person name="Mardanov A.V."/>
            <person name="Ravin N.V."/>
            <person name="Dedysh S.N."/>
        </authorList>
    </citation>
    <scope>NUCLEOTIDE SEQUENCE [LARGE SCALE GENOMIC DNA]</scope>
    <source>
        <strain evidence="5">PL17</strain>
    </source>
</reference>
<dbReference type="AlphaFoldDB" id="A0A6M5YJW3"/>
<feature type="domain" description="Amidohydrolase-related" evidence="3">
    <location>
        <begin position="119"/>
        <end position="452"/>
    </location>
</feature>
<dbReference type="InterPro" id="IPR051781">
    <property type="entry name" value="Metallo-dep_Hydrolase"/>
</dbReference>
<dbReference type="PANTHER" id="PTHR43135:SF3">
    <property type="entry name" value="ALPHA-D-RIBOSE 1-METHYLPHOSPHONATE 5-TRIPHOSPHATE DIPHOSPHATASE"/>
    <property type="match status" value="1"/>
</dbReference>
<dbReference type="Gene3D" id="2.30.40.10">
    <property type="entry name" value="Urease, subunit C, domain 1"/>
    <property type="match status" value="1"/>
</dbReference>
<dbReference type="Gene3D" id="3.20.20.140">
    <property type="entry name" value="Metal-dependent hydrolases"/>
    <property type="match status" value="2"/>
</dbReference>
<dbReference type="InterPro" id="IPR006680">
    <property type="entry name" value="Amidohydro-rel"/>
</dbReference>
<dbReference type="CDD" id="cd01309">
    <property type="entry name" value="Met_dep_hydrolase_C"/>
    <property type="match status" value="1"/>
</dbReference>
<accession>A0A6M5YJW3</accession>
<dbReference type="GO" id="GO:0016810">
    <property type="term" value="F:hydrolase activity, acting on carbon-nitrogen (but not peptide) bonds"/>
    <property type="evidence" value="ECO:0007669"/>
    <property type="project" value="InterPro"/>
</dbReference>
<dbReference type="SUPFAM" id="SSF51338">
    <property type="entry name" value="Composite domain of metallo-dependent hydrolases"/>
    <property type="match status" value="2"/>
</dbReference>
<proteinExistence type="predicted"/>
<evidence type="ECO:0000256" key="1">
    <source>
        <dbReference type="SAM" id="MobiDB-lite"/>
    </source>
</evidence>
<organism evidence="4 5">
    <name type="scientific">Frigoriglobus tundricola</name>
    <dbReference type="NCBI Taxonomy" id="2774151"/>
    <lineage>
        <taxon>Bacteria</taxon>
        <taxon>Pseudomonadati</taxon>
        <taxon>Planctomycetota</taxon>
        <taxon>Planctomycetia</taxon>
        <taxon>Gemmatales</taxon>
        <taxon>Gemmataceae</taxon>
        <taxon>Frigoriglobus</taxon>
    </lineage>
</organism>
<feature type="region of interest" description="Disordered" evidence="1">
    <location>
        <begin position="572"/>
        <end position="596"/>
    </location>
</feature>
<dbReference type="InterPro" id="IPR011059">
    <property type="entry name" value="Metal-dep_hydrolase_composite"/>
</dbReference>
<feature type="domain" description="Amidohydrolase-related" evidence="3">
    <location>
        <begin position="771"/>
        <end position="868"/>
    </location>
</feature>
<feature type="chain" id="PRO_5027055990" description="Amidohydrolase-related domain-containing protein" evidence="2">
    <location>
        <begin position="22"/>
        <end position="905"/>
    </location>
</feature>
<dbReference type="InterPro" id="IPR032466">
    <property type="entry name" value="Metal_Hydrolase"/>
</dbReference>
<dbReference type="RefSeq" id="WP_227254812.1">
    <property type="nucleotide sequence ID" value="NZ_CP053452.2"/>
</dbReference>
<sequence>MRRFAPLVPIVIVMSLLLVPAQRDTLAQCATPSLFDTQLLLVTQTPFDTRGADAPRSPNADADKVTVFRNATIYTVAADKPIEGGLFVVKGGKIAAVSGPDNAVTLPAGAETIDLKGATIIPGLVDTHSHVGVYSRPGVAANSDGNESSGPVQPGVRAIDAFNVDDPGIHMALAGGVTTANVMPGSGNVIGGQTVYVKYRGRSVEEMRVLGRSGKTEIVGGLKMANGENPKGYSRGKGVAPFTRMKIAALQRETFQKAKEYKAKLDAGTKVDRDITLEPIVEVLEGKRTVHFHCHRADDLLTAIRISEEFGFELVLQHATEGYRVADVLAKKKIPVSLTLIDAPGGKAETMGLLEENAAILDKAGVSVTINTDDSITESRFLLRTGACAVRGGMSEAAALRAVTLTAAKLLHLDHRLGSLEPGKDADFVVLSGAPFSVYTRVEQTWIEGKKVFDETTDRAYQVGGFALPAGEKVPNTRLRWPGPIGKPGPKDLVLDGNSDELKDAVAIEADHIHTAGAEQFGGLGGVIVVKDGKVLRVHFGPATVKNMPVHKAKHVTPGLIDPFSSVGLSGAWNIPADQDQDESSDPNQSELRALDGFNPREPLLDFLRATGTTIVAATPGRQNPLAGRGGIFRTDGATTDAATVTAVWAPVVNLGESAKGKGPTTRMGVAALVRKAFADADAYRAKPPAAKNAKLEGLVPALEGKVPVYFVAHRKDDIQTALRLAAEFKLKPVIAMGTEGFRMADELKAAGVPVVVHPTMQRAGSSIETLHSFTGNAAALDAAGVPVTICTGYEGYVPKTRILRYEAAMAVAAGMDRDRALRAVTINAAKLLGIEKEYGSIEAGKVADLVLYDGDPFEHATHVTRTLMRGKVVYNRDDYLKLPFERRVLPILGGGTGAGCCMGW</sequence>
<evidence type="ECO:0000313" key="5">
    <source>
        <dbReference type="Proteomes" id="UP000503447"/>
    </source>
</evidence>
<evidence type="ECO:0000256" key="2">
    <source>
        <dbReference type="SAM" id="SignalP"/>
    </source>
</evidence>
<evidence type="ECO:0000313" key="4">
    <source>
        <dbReference type="EMBL" id="QJW94349.1"/>
    </source>
</evidence>
<dbReference type="EMBL" id="CP053452">
    <property type="protein sequence ID" value="QJW94349.1"/>
    <property type="molecule type" value="Genomic_DNA"/>
</dbReference>
<dbReference type="SUPFAM" id="SSF51556">
    <property type="entry name" value="Metallo-dependent hydrolases"/>
    <property type="match status" value="2"/>
</dbReference>
<dbReference type="Proteomes" id="UP000503447">
    <property type="component" value="Chromosome"/>
</dbReference>
<name>A0A6M5YJW3_9BACT</name>
<evidence type="ECO:0000259" key="3">
    <source>
        <dbReference type="Pfam" id="PF01979"/>
    </source>
</evidence>
<keyword evidence="5" id="KW-1185">Reference proteome</keyword>
<protein>
    <recommendedName>
        <fullName evidence="3">Amidohydrolase-related domain-containing protein</fullName>
    </recommendedName>
</protein>
<gene>
    <name evidence="4" type="ORF">FTUN_1869</name>
</gene>
<dbReference type="PANTHER" id="PTHR43135">
    <property type="entry name" value="ALPHA-D-RIBOSE 1-METHYLPHOSPHONATE 5-TRIPHOSPHATE DIPHOSPHATASE"/>
    <property type="match status" value="1"/>
</dbReference>
<dbReference type="KEGG" id="ftj:FTUN_1869"/>
<keyword evidence="2" id="KW-0732">Signal</keyword>
<feature type="signal peptide" evidence="2">
    <location>
        <begin position="1"/>
        <end position="21"/>
    </location>
</feature>
<dbReference type="Pfam" id="PF01979">
    <property type="entry name" value="Amidohydro_1"/>
    <property type="match status" value="2"/>
</dbReference>